<name>A0ABY4S7B3_AQUTE</name>
<evidence type="ECO:0000313" key="2">
    <source>
        <dbReference type="Proteomes" id="UP001056201"/>
    </source>
</evidence>
<dbReference type="PANTHER" id="PTHR42110:SF1">
    <property type="entry name" value="L-ASPARAGINASE, PUTATIVE (AFU_ORTHOLOGUE AFUA_3G11890)-RELATED"/>
    <property type="match status" value="1"/>
</dbReference>
<keyword evidence="2" id="KW-1185">Reference proteome</keyword>
<sequence length="348" mass="35105">MEVTRGGFVESFHRGSLAIVDAGGALHTALGDIERPVFPRSAVKVMQALPLVASGAAARLGLTDAELAIACASHNGEPAHAATAAGMLAKAGLDATALECGGHWPMWDVAGRALAATGAQPGALHNNCSGKHAGFACLGCLMATAEGRDARAFLAGYVRPDHPLMREVTAALQAATGCNLAQAPVGTDGCAIPTFAIPLRQLAHGFARIATGSGLSPAHAAAAARLRRAVAAAPFMVAGTGRFDTRVMEALGERLFCKVGAEGVYGAALPELGLGVALKMDDGNNARAAEVVMAAVAAALLPRAAPLQPAQATLLAELAAPTLRNWNGTEVGGLRGAEALRQALTVAA</sequence>
<dbReference type="PANTHER" id="PTHR42110">
    <property type="entry name" value="L-ASPARAGINASE, PUTATIVE (AFU_ORTHOLOGUE AFUA_3G11890)-RELATED"/>
    <property type="match status" value="1"/>
</dbReference>
<evidence type="ECO:0000313" key="1">
    <source>
        <dbReference type="EMBL" id="URI08100.1"/>
    </source>
</evidence>
<proteinExistence type="predicted"/>
<reference evidence="1" key="1">
    <citation type="submission" date="2022-05" db="EMBL/GenBank/DDBJ databases">
        <title>An RpoN-dependent PEP-CTERM gene is involved in floc formation of an Aquincola tertiaricarbonis strain.</title>
        <authorList>
            <person name="Qiu D."/>
            <person name="Xia M."/>
        </authorList>
    </citation>
    <scope>NUCLEOTIDE SEQUENCE</scope>
    <source>
        <strain evidence="1">RN12</strain>
    </source>
</reference>
<accession>A0ABY4S7B3</accession>
<gene>
    <name evidence="1" type="ORF">MW290_05840</name>
</gene>
<dbReference type="Proteomes" id="UP001056201">
    <property type="component" value="Chromosome 1"/>
</dbReference>
<dbReference type="Pfam" id="PF06089">
    <property type="entry name" value="Asparaginase_II"/>
    <property type="match status" value="1"/>
</dbReference>
<dbReference type="EMBL" id="CP097635">
    <property type="protein sequence ID" value="URI08100.1"/>
    <property type="molecule type" value="Genomic_DNA"/>
</dbReference>
<protein>
    <submittedName>
        <fullName evidence="1">Asparaginase</fullName>
    </submittedName>
</protein>
<dbReference type="RefSeq" id="WP_250196322.1">
    <property type="nucleotide sequence ID" value="NZ_CP097635.1"/>
</dbReference>
<dbReference type="InterPro" id="IPR010349">
    <property type="entry name" value="Asparaginase_II"/>
</dbReference>
<organism evidence="1 2">
    <name type="scientific">Aquincola tertiaricarbonis</name>
    <dbReference type="NCBI Taxonomy" id="391953"/>
    <lineage>
        <taxon>Bacteria</taxon>
        <taxon>Pseudomonadati</taxon>
        <taxon>Pseudomonadota</taxon>
        <taxon>Betaproteobacteria</taxon>
        <taxon>Burkholderiales</taxon>
        <taxon>Sphaerotilaceae</taxon>
        <taxon>Aquincola</taxon>
    </lineage>
</organism>